<evidence type="ECO:0000313" key="4">
    <source>
        <dbReference type="Proteomes" id="UP000004358"/>
    </source>
</evidence>
<dbReference type="InterPro" id="IPR017850">
    <property type="entry name" value="Alkaline_phosphatase_core_sf"/>
</dbReference>
<dbReference type="Pfam" id="PF00884">
    <property type="entry name" value="Sulfatase"/>
    <property type="match status" value="1"/>
</dbReference>
<dbReference type="STRING" id="314230.DSM3645_24100"/>
<evidence type="ECO:0000256" key="1">
    <source>
        <dbReference type="SAM" id="MobiDB-lite"/>
    </source>
</evidence>
<dbReference type="Proteomes" id="UP000004358">
    <property type="component" value="Unassembled WGS sequence"/>
</dbReference>
<dbReference type="InterPro" id="IPR052701">
    <property type="entry name" value="GAG_Ulvan_Degrading_Sulfatases"/>
</dbReference>
<dbReference type="PANTHER" id="PTHR43751">
    <property type="entry name" value="SULFATASE"/>
    <property type="match status" value="1"/>
</dbReference>
<dbReference type="RefSeq" id="WP_002652717.1">
    <property type="nucleotide sequence ID" value="NZ_CH672376.1"/>
</dbReference>
<dbReference type="AlphaFoldDB" id="A3ZUR1"/>
<dbReference type="eggNOG" id="COG3119">
    <property type="taxonomic scope" value="Bacteria"/>
</dbReference>
<sequence length="508" mass="56172">MPRRALVVGLFCFFWLATNLYADQRPNILLVISDDQSWLDTSIAGSQSAATPNFDQIARRGAYFKNAISASPGCSPSRAALLTGRYPWMLEEAGTHASSFPQKYVVYPDLLEAAGYFVGYTGKGWGPGNFKISGRERNPAGPAYQKRKLAKKPAAGISNNDYAANFADFLADRPADAPFCFWFGAMEPHRPYQKGSGEEAGKTLADATLPPFLPEAEPIRGDLLDYSREIEWFDQQLGATLKQLEAIGQLDNTLVVVTSDNGMPFPRAKANNYEYGIHMPLAIAWPAKIAAGQTIDEVVSLTDLAPTFLAAAGVQFPAEGTPPMIGRNLLPRLTGEQEKLAGGAFSSRERHSSSRWNNLTYPQRSLRSARFLLIRNFQPQRWPAGAPQVFTKPGMLGPPHGGYHDIDGSPTLDWMVEHREDAAVARLFGAAVDRRPAIELFNIQTDPACLRDLADDRSHKSIREAMEQLLNNYLTKTGDPRMSDSGDVWESYPRFSPIRDFPKPDWAE</sequence>
<feature type="region of interest" description="Disordered" evidence="1">
    <location>
        <begin position="480"/>
        <end position="508"/>
    </location>
</feature>
<evidence type="ECO:0000313" key="3">
    <source>
        <dbReference type="EMBL" id="EAQ79647.1"/>
    </source>
</evidence>
<feature type="domain" description="Sulfatase N-terminal" evidence="2">
    <location>
        <begin position="26"/>
        <end position="314"/>
    </location>
</feature>
<dbReference type="SUPFAM" id="SSF53649">
    <property type="entry name" value="Alkaline phosphatase-like"/>
    <property type="match status" value="1"/>
</dbReference>
<evidence type="ECO:0000259" key="2">
    <source>
        <dbReference type="Pfam" id="PF00884"/>
    </source>
</evidence>
<protein>
    <submittedName>
        <fullName evidence="3">Heparan N-sulfatase</fullName>
    </submittedName>
</protein>
<dbReference type="EMBL" id="AANZ01000013">
    <property type="protein sequence ID" value="EAQ79647.1"/>
    <property type="molecule type" value="Genomic_DNA"/>
</dbReference>
<dbReference type="PANTHER" id="PTHR43751:SF1">
    <property type="entry name" value="SULFATASE ATSG-RELATED"/>
    <property type="match status" value="1"/>
</dbReference>
<accession>A3ZUR1</accession>
<reference evidence="3 4" key="1">
    <citation type="submission" date="2006-02" db="EMBL/GenBank/DDBJ databases">
        <authorList>
            <person name="Amann R."/>
            <person name="Ferriera S."/>
            <person name="Johnson J."/>
            <person name="Kravitz S."/>
            <person name="Halpern A."/>
            <person name="Remington K."/>
            <person name="Beeson K."/>
            <person name="Tran B."/>
            <person name="Rogers Y.-H."/>
            <person name="Friedman R."/>
            <person name="Venter J.C."/>
        </authorList>
    </citation>
    <scope>NUCLEOTIDE SEQUENCE [LARGE SCALE GENOMIC DNA]</scope>
    <source>
        <strain evidence="3 4">DSM 3645</strain>
    </source>
</reference>
<dbReference type="Gene3D" id="3.40.720.10">
    <property type="entry name" value="Alkaline Phosphatase, subunit A"/>
    <property type="match status" value="1"/>
</dbReference>
<organism evidence="3 4">
    <name type="scientific">Blastopirellula marina DSM 3645</name>
    <dbReference type="NCBI Taxonomy" id="314230"/>
    <lineage>
        <taxon>Bacteria</taxon>
        <taxon>Pseudomonadati</taxon>
        <taxon>Planctomycetota</taxon>
        <taxon>Planctomycetia</taxon>
        <taxon>Pirellulales</taxon>
        <taxon>Pirellulaceae</taxon>
        <taxon>Blastopirellula</taxon>
    </lineage>
</organism>
<dbReference type="CDD" id="cd16027">
    <property type="entry name" value="SGSH"/>
    <property type="match status" value="1"/>
</dbReference>
<name>A3ZUR1_9BACT</name>
<comment type="caution">
    <text evidence="3">The sequence shown here is derived from an EMBL/GenBank/DDBJ whole genome shotgun (WGS) entry which is preliminary data.</text>
</comment>
<gene>
    <name evidence="3" type="ORF">DSM3645_24100</name>
</gene>
<dbReference type="InterPro" id="IPR000917">
    <property type="entry name" value="Sulfatase_N"/>
</dbReference>
<proteinExistence type="predicted"/>
<dbReference type="HOGENOM" id="CLU_006332_9_3_0"/>